<evidence type="ECO:0000313" key="3">
    <source>
        <dbReference type="Proteomes" id="UP001324634"/>
    </source>
</evidence>
<keyword evidence="1" id="KW-0732">Signal</keyword>
<evidence type="ECO:0000313" key="2">
    <source>
        <dbReference type="EMBL" id="WPU66764.1"/>
    </source>
</evidence>
<protein>
    <submittedName>
        <fullName evidence="2">Uncharacterized protein</fullName>
    </submittedName>
</protein>
<dbReference type="EMBL" id="CP139487">
    <property type="protein sequence ID" value="WPU66764.1"/>
    <property type="molecule type" value="Genomic_DNA"/>
</dbReference>
<gene>
    <name evidence="2" type="ORF">SOO65_08390</name>
</gene>
<dbReference type="RefSeq" id="WP_321399297.1">
    <property type="nucleotide sequence ID" value="NZ_CP139487.1"/>
</dbReference>
<feature type="signal peptide" evidence="1">
    <location>
        <begin position="1"/>
        <end position="16"/>
    </location>
</feature>
<dbReference type="AlphaFoldDB" id="A0AAX4HTW8"/>
<accession>A0AAX4HTW8</accession>
<evidence type="ECO:0000256" key="1">
    <source>
        <dbReference type="SAM" id="SignalP"/>
    </source>
</evidence>
<dbReference type="KEGG" id="psti:SOO65_08390"/>
<dbReference type="Proteomes" id="UP001324634">
    <property type="component" value="Chromosome"/>
</dbReference>
<reference evidence="2 3" key="1">
    <citation type="submission" date="2023-11" db="EMBL/GenBank/DDBJ databases">
        <title>Peredibacter starrii A3.12.</title>
        <authorList>
            <person name="Mitchell R.J."/>
        </authorList>
    </citation>
    <scope>NUCLEOTIDE SEQUENCE [LARGE SCALE GENOMIC DNA]</scope>
    <source>
        <strain evidence="2 3">A3.12</strain>
    </source>
</reference>
<organism evidence="2 3">
    <name type="scientific">Peredibacter starrii</name>
    <dbReference type="NCBI Taxonomy" id="28202"/>
    <lineage>
        <taxon>Bacteria</taxon>
        <taxon>Pseudomonadati</taxon>
        <taxon>Bdellovibrionota</taxon>
        <taxon>Bacteriovoracia</taxon>
        <taxon>Bacteriovoracales</taxon>
        <taxon>Bacteriovoracaceae</taxon>
        <taxon>Peredibacter</taxon>
    </lineage>
</organism>
<sequence length="114" mass="13128">MFKFFFIFFLSAWAFGATHILPDLSSISCKAPETKRVSFWFDLMANRIDGLVLASHVSGLEKDILKNQLVTLSYMELFKTSQDSSTTLMSYVYGNASHHLGRLVRYHYWENHPG</sequence>
<feature type="chain" id="PRO_5043489371" evidence="1">
    <location>
        <begin position="17"/>
        <end position="114"/>
    </location>
</feature>
<keyword evidence="3" id="KW-1185">Reference proteome</keyword>
<proteinExistence type="predicted"/>
<name>A0AAX4HTW8_9BACT</name>